<feature type="region of interest" description="Disordered" evidence="1">
    <location>
        <begin position="176"/>
        <end position="201"/>
    </location>
</feature>
<evidence type="ECO:0000313" key="2">
    <source>
        <dbReference type="EMBL" id="CAC5395799.1"/>
    </source>
</evidence>
<organism evidence="2 3">
    <name type="scientific">Mytilus coruscus</name>
    <name type="common">Sea mussel</name>
    <dbReference type="NCBI Taxonomy" id="42192"/>
    <lineage>
        <taxon>Eukaryota</taxon>
        <taxon>Metazoa</taxon>
        <taxon>Spiralia</taxon>
        <taxon>Lophotrochozoa</taxon>
        <taxon>Mollusca</taxon>
        <taxon>Bivalvia</taxon>
        <taxon>Autobranchia</taxon>
        <taxon>Pteriomorphia</taxon>
        <taxon>Mytilida</taxon>
        <taxon>Mytiloidea</taxon>
        <taxon>Mytilidae</taxon>
        <taxon>Mytilinae</taxon>
        <taxon>Mytilus</taxon>
    </lineage>
</organism>
<gene>
    <name evidence="2" type="ORF">MCOR_30427</name>
</gene>
<dbReference type="EMBL" id="CACVKT020005569">
    <property type="protein sequence ID" value="CAC5395799.1"/>
    <property type="molecule type" value="Genomic_DNA"/>
</dbReference>
<dbReference type="Proteomes" id="UP000507470">
    <property type="component" value="Unassembled WGS sequence"/>
</dbReference>
<feature type="compositionally biased region" description="Basic and acidic residues" evidence="1">
    <location>
        <begin position="178"/>
        <end position="192"/>
    </location>
</feature>
<sequence>MPRKKKKSLAVIRREDRERKRKLNCRTHESSNPCISMVTVKEFPQKTEDSFNQIDNQSTSKTQASPSKKIITHLMSDQLLKDFRSKELQPVKAHQQTTKDTKTEFMLKGTLKTTQSVTSNMFIQGIENQSEVQTNPLGKRKSDTIITDSAMIPQKKNESIDEKKLEVRIISHCKHKVRSGDKHDKHDHDDKHDKHRTCLYT</sequence>
<evidence type="ECO:0000313" key="3">
    <source>
        <dbReference type="Proteomes" id="UP000507470"/>
    </source>
</evidence>
<name>A0A6J8CKH9_MYTCO</name>
<feature type="region of interest" description="Disordered" evidence="1">
    <location>
        <begin position="1"/>
        <end position="29"/>
    </location>
</feature>
<dbReference type="AlphaFoldDB" id="A0A6J8CKH9"/>
<dbReference type="OrthoDB" id="10661410at2759"/>
<keyword evidence="3" id="KW-1185">Reference proteome</keyword>
<reference evidence="2 3" key="1">
    <citation type="submission" date="2020-06" db="EMBL/GenBank/DDBJ databases">
        <authorList>
            <person name="Li R."/>
            <person name="Bekaert M."/>
        </authorList>
    </citation>
    <scope>NUCLEOTIDE SEQUENCE [LARGE SCALE GENOMIC DNA]</scope>
    <source>
        <strain evidence="3">wild</strain>
    </source>
</reference>
<accession>A0A6J8CKH9</accession>
<protein>
    <submittedName>
        <fullName evidence="2">Uncharacterized protein</fullName>
    </submittedName>
</protein>
<evidence type="ECO:0000256" key="1">
    <source>
        <dbReference type="SAM" id="MobiDB-lite"/>
    </source>
</evidence>
<proteinExistence type="predicted"/>